<dbReference type="EMBL" id="JACSDY010000009">
    <property type="protein sequence ID" value="KAF7419829.1"/>
    <property type="molecule type" value="Genomic_DNA"/>
</dbReference>
<evidence type="ECO:0000313" key="1">
    <source>
        <dbReference type="EMBL" id="KAF7419829.1"/>
    </source>
</evidence>
<protein>
    <submittedName>
        <fullName evidence="1">Uncharacterized protein</fullName>
    </submittedName>
</protein>
<comment type="caution">
    <text evidence="1">The sequence shown here is derived from an EMBL/GenBank/DDBJ whole genome shotgun (WGS) entry which is preliminary data.</text>
</comment>
<organism evidence="1 2">
    <name type="scientific">Vespula pensylvanica</name>
    <name type="common">Western yellow jacket</name>
    <name type="synonym">Wasp</name>
    <dbReference type="NCBI Taxonomy" id="30213"/>
    <lineage>
        <taxon>Eukaryota</taxon>
        <taxon>Metazoa</taxon>
        <taxon>Ecdysozoa</taxon>
        <taxon>Arthropoda</taxon>
        <taxon>Hexapoda</taxon>
        <taxon>Insecta</taxon>
        <taxon>Pterygota</taxon>
        <taxon>Neoptera</taxon>
        <taxon>Endopterygota</taxon>
        <taxon>Hymenoptera</taxon>
        <taxon>Apocrita</taxon>
        <taxon>Aculeata</taxon>
        <taxon>Vespoidea</taxon>
        <taxon>Vespidae</taxon>
        <taxon>Vespinae</taxon>
        <taxon>Vespula</taxon>
    </lineage>
</organism>
<dbReference type="AlphaFoldDB" id="A0A834U775"/>
<name>A0A834U775_VESPE</name>
<accession>A0A834U775</accession>
<gene>
    <name evidence="1" type="ORF">H0235_010126</name>
</gene>
<reference evidence="1" key="1">
    <citation type="journal article" date="2020" name="G3 (Bethesda)">
        <title>High-Quality Assemblies for Three Invasive Social Wasps from the &lt;i&gt;Vespula&lt;/i&gt; Genus.</title>
        <authorList>
            <person name="Harrop T.W.R."/>
            <person name="Guhlin J."/>
            <person name="McLaughlin G.M."/>
            <person name="Permina E."/>
            <person name="Stockwell P."/>
            <person name="Gilligan J."/>
            <person name="Le Lec M.F."/>
            <person name="Gruber M.A.M."/>
            <person name="Quinn O."/>
            <person name="Lovegrove M."/>
            <person name="Duncan E.J."/>
            <person name="Remnant E.J."/>
            <person name="Van Eeckhoven J."/>
            <person name="Graham B."/>
            <person name="Knapp R.A."/>
            <person name="Langford K.W."/>
            <person name="Kronenberg Z."/>
            <person name="Press M.O."/>
            <person name="Eacker S.M."/>
            <person name="Wilson-Rankin E.E."/>
            <person name="Purcell J."/>
            <person name="Lester P.J."/>
            <person name="Dearden P.K."/>
        </authorList>
    </citation>
    <scope>NUCLEOTIDE SEQUENCE</scope>
    <source>
        <strain evidence="1">Volc-1</strain>
    </source>
</reference>
<dbReference type="Proteomes" id="UP000600918">
    <property type="component" value="Unassembled WGS sequence"/>
</dbReference>
<proteinExistence type="predicted"/>
<evidence type="ECO:0000313" key="2">
    <source>
        <dbReference type="Proteomes" id="UP000600918"/>
    </source>
</evidence>
<keyword evidence="2" id="KW-1185">Reference proteome</keyword>
<sequence>MALARKRRDGLGGEGGIKRGIILKYGQIKTAGYDLRDVPLVRELSRKSRRISTKSLHFLGSRKVDGGRFSILERWNTAREEYTCCHKAGKRNERVNVAYFTPMKTARIITGGDRLQQQQQQQQQQQ</sequence>